<keyword evidence="2 10" id="KW-0132">Cell division</keyword>
<dbReference type="EC" id="2.4.1.227" evidence="10"/>
<comment type="catalytic activity">
    <reaction evidence="10">
        <text>di-trans,octa-cis-undecaprenyl diphospho-N-acetyl-alpha-D-muramoyl-L-alanyl-D-glutamyl-meso-2,6-diaminopimeloyl-D-alanyl-D-alanine + UDP-N-acetyl-alpha-D-glucosamine = di-trans,octa-cis-undecaprenyl diphospho-[N-acetyl-alpha-D-glucosaminyl-(1-&gt;4)]-N-acetyl-alpha-D-muramoyl-L-alanyl-D-glutamyl-meso-2,6-diaminopimeloyl-D-alanyl-D-alanine + UDP + H(+)</text>
        <dbReference type="Rhea" id="RHEA:31227"/>
        <dbReference type="ChEBI" id="CHEBI:15378"/>
        <dbReference type="ChEBI" id="CHEBI:57705"/>
        <dbReference type="ChEBI" id="CHEBI:58223"/>
        <dbReference type="ChEBI" id="CHEBI:61387"/>
        <dbReference type="ChEBI" id="CHEBI:61388"/>
        <dbReference type="EC" id="2.4.1.227"/>
    </reaction>
</comment>
<keyword evidence="4 10" id="KW-0808">Transferase</keyword>
<feature type="binding site" evidence="10">
    <location>
        <position position="168"/>
    </location>
    <ligand>
        <name>UDP-N-acetyl-alpha-D-glucosamine</name>
        <dbReference type="ChEBI" id="CHEBI:57705"/>
    </ligand>
</feature>
<keyword evidence="9 10" id="KW-0961">Cell wall biogenesis/degradation</keyword>
<feature type="domain" description="Glycosyl transferase family 28 C-terminal" evidence="12">
    <location>
        <begin position="190"/>
        <end position="347"/>
    </location>
</feature>
<protein>
    <recommendedName>
        <fullName evidence="10">UDP-N-acetylglucosamine--N-acetylmuramyl-(pentapeptide) pyrophosphoryl-undecaprenol N-acetylglucosamine transferase</fullName>
        <ecNumber evidence="10">2.4.1.227</ecNumber>
    </recommendedName>
    <alternativeName>
        <fullName evidence="10">Undecaprenyl-PP-MurNAc-pentapeptide-UDPGlcNAc GlcNAc transferase</fullName>
    </alternativeName>
</protein>
<dbReference type="HAMAP" id="MF_00033">
    <property type="entry name" value="MurG"/>
    <property type="match status" value="1"/>
</dbReference>
<comment type="similarity">
    <text evidence="10">Belongs to the glycosyltransferase 28 family. MurG subfamily.</text>
</comment>
<evidence type="ECO:0000256" key="6">
    <source>
        <dbReference type="ARBA" id="ARBA00022984"/>
    </source>
</evidence>
<keyword evidence="5 10" id="KW-0133">Cell shape</keyword>
<feature type="binding site" evidence="10">
    <location>
        <position position="297"/>
    </location>
    <ligand>
        <name>UDP-N-acetyl-alpha-D-glucosamine</name>
        <dbReference type="ChEBI" id="CHEBI:57705"/>
    </ligand>
</feature>
<comment type="caution">
    <text evidence="10">Lacks conserved residue(s) required for the propagation of feature annotation.</text>
</comment>
<keyword evidence="7 10" id="KW-0472">Membrane</keyword>
<feature type="binding site" evidence="10">
    <location>
        <position position="125"/>
    </location>
    <ligand>
        <name>UDP-N-acetyl-alpha-D-glucosamine</name>
        <dbReference type="ChEBI" id="CHEBI:57705"/>
    </ligand>
</feature>
<feature type="binding site" evidence="10">
    <location>
        <begin position="14"/>
        <end position="16"/>
    </location>
    <ligand>
        <name>UDP-N-acetyl-alpha-D-glucosamine</name>
        <dbReference type="ChEBI" id="CHEBI:57705"/>
    </ligand>
</feature>
<evidence type="ECO:0000256" key="1">
    <source>
        <dbReference type="ARBA" id="ARBA00022475"/>
    </source>
</evidence>
<reference evidence="14" key="1">
    <citation type="journal article" date="2019" name="Int. J. Syst. Evol. Microbiol.">
        <title>The Global Catalogue of Microorganisms (GCM) 10K type strain sequencing project: providing services to taxonomists for standard genome sequencing and annotation.</title>
        <authorList>
            <consortium name="The Broad Institute Genomics Platform"/>
            <consortium name="The Broad Institute Genome Sequencing Center for Infectious Disease"/>
            <person name="Wu L."/>
            <person name="Ma J."/>
        </authorList>
    </citation>
    <scope>NUCLEOTIDE SEQUENCE [LARGE SCALE GENOMIC DNA]</scope>
    <source>
        <strain evidence="14">CGMCC-1.15741</strain>
    </source>
</reference>
<comment type="pathway">
    <text evidence="10">Cell wall biogenesis; peptidoglycan biosynthesis.</text>
</comment>
<keyword evidence="14" id="KW-1185">Reference proteome</keyword>
<dbReference type="Pfam" id="PF03033">
    <property type="entry name" value="Glyco_transf_28"/>
    <property type="match status" value="1"/>
</dbReference>
<dbReference type="PANTHER" id="PTHR21015:SF22">
    <property type="entry name" value="GLYCOSYLTRANSFERASE"/>
    <property type="match status" value="1"/>
</dbReference>
<gene>
    <name evidence="10 13" type="primary">murG</name>
    <name evidence="13" type="ORF">ACFQDM_01985</name>
</gene>
<organism evidence="13 14">
    <name type="scientific">Ponticaulis profundi</name>
    <dbReference type="NCBI Taxonomy" id="2665222"/>
    <lineage>
        <taxon>Bacteria</taxon>
        <taxon>Pseudomonadati</taxon>
        <taxon>Pseudomonadota</taxon>
        <taxon>Alphaproteobacteria</taxon>
        <taxon>Hyphomonadales</taxon>
        <taxon>Hyphomonadaceae</taxon>
        <taxon>Ponticaulis</taxon>
    </lineage>
</organism>
<keyword evidence="6 10" id="KW-0573">Peptidoglycan synthesis</keyword>
<dbReference type="GO" id="GO:0016757">
    <property type="term" value="F:glycosyltransferase activity"/>
    <property type="evidence" value="ECO:0007669"/>
    <property type="project" value="UniProtKB-KW"/>
</dbReference>
<evidence type="ECO:0000259" key="11">
    <source>
        <dbReference type="Pfam" id="PF03033"/>
    </source>
</evidence>
<dbReference type="NCBIfam" id="TIGR01133">
    <property type="entry name" value="murG"/>
    <property type="match status" value="1"/>
</dbReference>
<dbReference type="Pfam" id="PF04101">
    <property type="entry name" value="Glyco_tran_28_C"/>
    <property type="match status" value="1"/>
</dbReference>
<name>A0ABW1S5A1_9PROT</name>
<accession>A0ABW1S5A1</accession>
<dbReference type="Proteomes" id="UP001596303">
    <property type="component" value="Unassembled WGS sequence"/>
</dbReference>
<evidence type="ECO:0000256" key="2">
    <source>
        <dbReference type="ARBA" id="ARBA00022618"/>
    </source>
</evidence>
<evidence type="ECO:0000256" key="5">
    <source>
        <dbReference type="ARBA" id="ARBA00022960"/>
    </source>
</evidence>
<comment type="subcellular location">
    <subcellularLocation>
        <location evidence="10">Cell membrane</location>
        <topology evidence="10">Peripheral membrane protein</topology>
        <orientation evidence="10">Cytoplasmic side</orientation>
    </subcellularLocation>
</comment>
<dbReference type="SUPFAM" id="SSF53756">
    <property type="entry name" value="UDP-Glycosyltransferase/glycogen phosphorylase"/>
    <property type="match status" value="1"/>
</dbReference>
<comment type="caution">
    <text evidence="13">The sequence shown here is derived from an EMBL/GenBank/DDBJ whole genome shotgun (WGS) entry which is preliminary data.</text>
</comment>
<dbReference type="RefSeq" id="WP_377374744.1">
    <property type="nucleotide sequence ID" value="NZ_JBHSSW010000003.1"/>
</dbReference>
<dbReference type="InterPro" id="IPR007235">
    <property type="entry name" value="Glyco_trans_28_C"/>
</dbReference>
<evidence type="ECO:0000256" key="3">
    <source>
        <dbReference type="ARBA" id="ARBA00022676"/>
    </source>
</evidence>
<evidence type="ECO:0000313" key="13">
    <source>
        <dbReference type="EMBL" id="MFC6196827.1"/>
    </source>
</evidence>
<evidence type="ECO:0000256" key="8">
    <source>
        <dbReference type="ARBA" id="ARBA00023306"/>
    </source>
</evidence>
<dbReference type="InterPro" id="IPR006009">
    <property type="entry name" value="GlcNAc_MurG"/>
</dbReference>
<evidence type="ECO:0000256" key="9">
    <source>
        <dbReference type="ARBA" id="ARBA00023316"/>
    </source>
</evidence>
<dbReference type="PANTHER" id="PTHR21015">
    <property type="entry name" value="UDP-N-ACETYLGLUCOSAMINE--N-ACETYLMURAMYL-(PENTAPEPTIDE) PYROPHOSPHORYL-UNDECAPRENOL N-ACETYLGLUCOSAMINE TRANSFERASE 1"/>
    <property type="match status" value="1"/>
</dbReference>
<dbReference type="EMBL" id="JBHSSW010000003">
    <property type="protein sequence ID" value="MFC6196827.1"/>
    <property type="molecule type" value="Genomic_DNA"/>
</dbReference>
<dbReference type="CDD" id="cd03785">
    <property type="entry name" value="GT28_MurG"/>
    <property type="match status" value="1"/>
</dbReference>
<keyword evidence="8 10" id="KW-0131">Cell cycle</keyword>
<sequence length="367" mass="38846">MSKAPLVVIGAGGTGGHMFPASAFAAEMKKRGWRVGLMTDERGRKYTDGFPADWIMNVKAATFASKRPDKVIAAGLKILSGIGAAKKKLKAEQTMLVAGFGGYPAFPALAAAKRAGIPIIIHDQNAVLGRVNRVFASRARIVACGFERLDHLPASAQARKHVVGNPVREPILAVRNLPYPDLSEQTPMNLLVTGGSQGARLFGEVIPSAIAQLPETLRKRLHVVQQVREEQLTDVQAHYEAAGVHAELSPFFSNMAERLANAHFVIARSGASSVTELAVVGRPSLLIPLAIAMDDHQTGNAETLKAAGGADVISEADFTPERTAAILEERLSDAEGLQNRAQAAASVGRFNAASELADLAEGVVQSA</sequence>
<keyword evidence="3 10" id="KW-0328">Glycosyltransferase</keyword>
<comment type="function">
    <text evidence="10">Cell wall formation. Catalyzes the transfer of a GlcNAc subunit on undecaprenyl-pyrophosphoryl-MurNAc-pentapeptide (lipid intermediate I) to form undecaprenyl-pyrophosphoryl-MurNAc-(pentapeptide)GlcNAc (lipid intermediate II).</text>
</comment>
<feature type="binding site" evidence="10">
    <location>
        <position position="196"/>
    </location>
    <ligand>
        <name>UDP-N-acetyl-alpha-D-glucosamine</name>
        <dbReference type="ChEBI" id="CHEBI:57705"/>
    </ligand>
</feature>
<dbReference type="InterPro" id="IPR004276">
    <property type="entry name" value="GlycoTrans_28_N"/>
</dbReference>
<proteinExistence type="inferred from homology"/>
<evidence type="ECO:0000256" key="10">
    <source>
        <dbReference type="HAMAP-Rule" id="MF_00033"/>
    </source>
</evidence>
<evidence type="ECO:0000256" key="7">
    <source>
        <dbReference type="ARBA" id="ARBA00023136"/>
    </source>
</evidence>
<evidence type="ECO:0000313" key="14">
    <source>
        <dbReference type="Proteomes" id="UP001596303"/>
    </source>
</evidence>
<keyword evidence="1 10" id="KW-1003">Cell membrane</keyword>
<evidence type="ECO:0000259" key="12">
    <source>
        <dbReference type="Pfam" id="PF04101"/>
    </source>
</evidence>
<evidence type="ECO:0000256" key="4">
    <source>
        <dbReference type="ARBA" id="ARBA00022679"/>
    </source>
</evidence>
<feature type="domain" description="Glycosyltransferase family 28 N-terminal" evidence="11">
    <location>
        <begin position="7"/>
        <end position="142"/>
    </location>
</feature>
<dbReference type="Gene3D" id="3.40.50.2000">
    <property type="entry name" value="Glycogen Phosphorylase B"/>
    <property type="match status" value="2"/>
</dbReference>